<evidence type="ECO:0000313" key="8">
    <source>
        <dbReference type="Proteomes" id="UP000231092"/>
    </source>
</evidence>
<organism evidence="7 8">
    <name type="scientific">[Clostridium] celerecrescens 18A</name>
    <dbReference type="NCBI Taxonomy" id="1286362"/>
    <lineage>
        <taxon>Bacteria</taxon>
        <taxon>Bacillati</taxon>
        <taxon>Bacillota</taxon>
        <taxon>Clostridia</taxon>
        <taxon>Lachnospirales</taxon>
        <taxon>Lachnospiraceae</taxon>
        <taxon>Lacrimispora</taxon>
    </lineage>
</organism>
<dbReference type="OrthoDB" id="2491264at2"/>
<keyword evidence="4 6" id="KW-0732">Signal</keyword>
<feature type="chain" id="PRO_5039582895" evidence="6">
    <location>
        <begin position="24"/>
        <end position="490"/>
    </location>
</feature>
<dbReference type="Pfam" id="PF01547">
    <property type="entry name" value="SBP_bac_1"/>
    <property type="match status" value="1"/>
</dbReference>
<reference evidence="7 8" key="1">
    <citation type="submission" date="2017-11" db="EMBL/GenBank/DDBJ databases">
        <title>Understudied soil microbes with underappreciated capabilities: Untangling the Clostridium saccharolyticum group.</title>
        <authorList>
            <person name="Leschine S."/>
        </authorList>
    </citation>
    <scope>NUCLEOTIDE SEQUENCE [LARGE SCALE GENOMIC DNA]</scope>
    <source>
        <strain evidence="7 8">18A</strain>
    </source>
</reference>
<dbReference type="PANTHER" id="PTHR43649:SF31">
    <property type="entry name" value="SN-GLYCEROL-3-PHOSPHATE-BINDING PERIPLASMIC PROTEIN UGPB"/>
    <property type="match status" value="1"/>
</dbReference>
<feature type="signal peptide" evidence="6">
    <location>
        <begin position="1"/>
        <end position="23"/>
    </location>
</feature>
<dbReference type="PANTHER" id="PTHR43649">
    <property type="entry name" value="ARABINOSE-BINDING PROTEIN-RELATED"/>
    <property type="match status" value="1"/>
</dbReference>
<evidence type="ECO:0000256" key="6">
    <source>
        <dbReference type="SAM" id="SignalP"/>
    </source>
</evidence>
<dbReference type="SUPFAM" id="SSF53850">
    <property type="entry name" value="Periplasmic binding protein-like II"/>
    <property type="match status" value="1"/>
</dbReference>
<protein>
    <submittedName>
        <fullName evidence="7">Putative aldouronate transport system substrate-binding protein</fullName>
    </submittedName>
</protein>
<evidence type="ECO:0000256" key="5">
    <source>
        <dbReference type="SAM" id="MobiDB-lite"/>
    </source>
</evidence>
<evidence type="ECO:0000313" key="7">
    <source>
        <dbReference type="EMBL" id="PJJ26829.1"/>
    </source>
</evidence>
<dbReference type="GO" id="GO:0030313">
    <property type="term" value="C:cell envelope"/>
    <property type="evidence" value="ECO:0007669"/>
    <property type="project" value="UniProtKB-SubCell"/>
</dbReference>
<dbReference type="EMBL" id="PGET01000001">
    <property type="protein sequence ID" value="PJJ26829.1"/>
    <property type="molecule type" value="Genomic_DNA"/>
</dbReference>
<feature type="region of interest" description="Disordered" evidence="5">
    <location>
        <begin position="24"/>
        <end position="65"/>
    </location>
</feature>
<gene>
    <name evidence="7" type="ORF">H171_0271</name>
</gene>
<dbReference type="AlphaFoldDB" id="A0A2M8Z065"/>
<dbReference type="PROSITE" id="PS51257">
    <property type="entry name" value="PROKAR_LIPOPROTEIN"/>
    <property type="match status" value="1"/>
</dbReference>
<accession>A0A2M8Z065</accession>
<keyword evidence="3" id="KW-0813">Transport</keyword>
<comment type="caution">
    <text evidence="7">The sequence shown here is derived from an EMBL/GenBank/DDBJ whole genome shotgun (WGS) entry which is preliminary data.</text>
</comment>
<evidence type="ECO:0000256" key="3">
    <source>
        <dbReference type="ARBA" id="ARBA00022448"/>
    </source>
</evidence>
<dbReference type="InterPro" id="IPR050490">
    <property type="entry name" value="Bact_solute-bd_prot1"/>
</dbReference>
<dbReference type="RefSeq" id="WP_100303543.1">
    <property type="nucleotide sequence ID" value="NZ_PGET01000001.1"/>
</dbReference>
<name>A0A2M8Z065_9FIRM</name>
<comment type="similarity">
    <text evidence="2">Belongs to the bacterial solute-binding protein 1 family.</text>
</comment>
<sequence length="490" mass="53196">MKKRRVMSLLAAALMVCSISACGKQESASTKASQTEGSKTEESKTNESKTEAVSQPDKEAGGSVKIMTANTGGKDEAEMKLFAEALSKATGLTVEFEKPASDYDKVLMQKLSGGEIYDLIYITASQYANLVAQGALMDITDRVNGSEILTGNVDPAEWKDITIDGKIYAGFNKKEIHRVVALNNALLKKAGIDYKKIEPTMDGYYDVMKKLKDSSQDPDFYPFDSILSETYDLQPWMAAAGLKNGVVLDDSGKRFAPYSEDGAAPVWEWFKKLYDDGLLDPSSFVDKTKDMRAKMGASSQKTALTVDWAAWVGLHNANAKAGGISPEDFEIVSLPGLKNPDGSYMLVKGSASLFAVPANAKNPDGAIKVLEYFATQEGGNLLSTGISGYDYTGTEGTFELTETGAQHGNDHGAPFPIYKDFKPIFGFNPGVDEALSYSSYATIDRIIPNEADYKEIVGKWGIKIIKGEVSTQDGLSGMRKELVDRKVTDR</sequence>
<feature type="compositionally biased region" description="Basic and acidic residues" evidence="5">
    <location>
        <begin position="38"/>
        <end position="60"/>
    </location>
</feature>
<proteinExistence type="inferred from homology"/>
<dbReference type="InterPro" id="IPR006059">
    <property type="entry name" value="SBP"/>
</dbReference>
<evidence type="ECO:0000256" key="1">
    <source>
        <dbReference type="ARBA" id="ARBA00004196"/>
    </source>
</evidence>
<evidence type="ECO:0000256" key="2">
    <source>
        <dbReference type="ARBA" id="ARBA00008520"/>
    </source>
</evidence>
<dbReference type="Proteomes" id="UP000231092">
    <property type="component" value="Unassembled WGS sequence"/>
</dbReference>
<comment type="subcellular location">
    <subcellularLocation>
        <location evidence="1">Cell envelope</location>
    </subcellularLocation>
</comment>
<evidence type="ECO:0000256" key="4">
    <source>
        <dbReference type="ARBA" id="ARBA00022729"/>
    </source>
</evidence>
<dbReference type="Gene3D" id="3.40.190.10">
    <property type="entry name" value="Periplasmic binding protein-like II"/>
    <property type="match status" value="1"/>
</dbReference>